<evidence type="ECO:0000256" key="2">
    <source>
        <dbReference type="ARBA" id="ARBA00004651"/>
    </source>
</evidence>
<evidence type="ECO:0000256" key="7">
    <source>
        <dbReference type="ARBA" id="ARBA00022475"/>
    </source>
</evidence>
<dbReference type="PANTHER" id="PTHR34148:SF1">
    <property type="entry name" value="ADENOSYLCOBINAMIDE-GDP RIBAZOLETRANSFERASE"/>
    <property type="match status" value="1"/>
</dbReference>
<evidence type="ECO:0000256" key="9">
    <source>
        <dbReference type="ARBA" id="ARBA00022679"/>
    </source>
</evidence>
<evidence type="ECO:0000256" key="8">
    <source>
        <dbReference type="ARBA" id="ARBA00022573"/>
    </source>
</evidence>
<keyword evidence="8 19" id="KW-0169">Cobalamin biosynthesis</keyword>
<evidence type="ECO:0000256" key="6">
    <source>
        <dbReference type="ARBA" id="ARBA00015850"/>
    </source>
</evidence>
<evidence type="ECO:0000256" key="15">
    <source>
        <dbReference type="ARBA" id="ARBA00032605"/>
    </source>
</evidence>
<evidence type="ECO:0000256" key="17">
    <source>
        <dbReference type="ARBA" id="ARBA00048623"/>
    </source>
</evidence>
<dbReference type="Proteomes" id="UP001501490">
    <property type="component" value="Unassembled WGS sequence"/>
</dbReference>
<dbReference type="HAMAP" id="MF_00719">
    <property type="entry name" value="CobS"/>
    <property type="match status" value="1"/>
</dbReference>
<reference evidence="21" key="1">
    <citation type="journal article" date="2019" name="Int. J. Syst. Evol. Microbiol.">
        <title>The Global Catalogue of Microorganisms (GCM) 10K type strain sequencing project: providing services to taxonomists for standard genome sequencing and annotation.</title>
        <authorList>
            <consortium name="The Broad Institute Genomics Platform"/>
            <consortium name="The Broad Institute Genome Sequencing Center for Infectious Disease"/>
            <person name="Wu L."/>
            <person name="Ma J."/>
        </authorList>
    </citation>
    <scope>NUCLEOTIDE SEQUENCE [LARGE SCALE GENOMIC DNA]</scope>
    <source>
        <strain evidence="21">JCM 16929</strain>
    </source>
</reference>
<evidence type="ECO:0000256" key="3">
    <source>
        <dbReference type="ARBA" id="ARBA00004663"/>
    </source>
</evidence>
<evidence type="ECO:0000256" key="19">
    <source>
        <dbReference type="HAMAP-Rule" id="MF_00719"/>
    </source>
</evidence>
<comment type="cofactor">
    <cofactor evidence="1 19">
        <name>Mg(2+)</name>
        <dbReference type="ChEBI" id="CHEBI:18420"/>
    </cofactor>
</comment>
<organism evidence="20 21">
    <name type="scientific">Microlunatus ginsengisoli</name>
    <dbReference type="NCBI Taxonomy" id="363863"/>
    <lineage>
        <taxon>Bacteria</taxon>
        <taxon>Bacillati</taxon>
        <taxon>Actinomycetota</taxon>
        <taxon>Actinomycetes</taxon>
        <taxon>Propionibacteriales</taxon>
        <taxon>Propionibacteriaceae</taxon>
        <taxon>Microlunatus</taxon>
    </lineage>
</organism>
<comment type="similarity">
    <text evidence="4 19">Belongs to the CobS family.</text>
</comment>
<evidence type="ECO:0000256" key="10">
    <source>
        <dbReference type="ARBA" id="ARBA00022692"/>
    </source>
</evidence>
<keyword evidence="21" id="KW-1185">Reference proteome</keyword>
<feature type="transmembrane region" description="Helical" evidence="19">
    <location>
        <begin position="177"/>
        <end position="194"/>
    </location>
</feature>
<comment type="catalytic activity">
    <reaction evidence="18 19">
        <text>alpha-ribazole 5'-phosphate + adenosylcob(III)inamide-GDP = adenosylcob(III)alamin 5'-phosphate + GMP + H(+)</text>
        <dbReference type="Rhea" id="RHEA:23560"/>
        <dbReference type="ChEBI" id="CHEBI:15378"/>
        <dbReference type="ChEBI" id="CHEBI:57918"/>
        <dbReference type="ChEBI" id="CHEBI:58115"/>
        <dbReference type="ChEBI" id="CHEBI:60487"/>
        <dbReference type="ChEBI" id="CHEBI:60493"/>
        <dbReference type="EC" id="2.7.8.26"/>
    </reaction>
</comment>
<gene>
    <name evidence="19" type="primary">cobS</name>
    <name evidence="20" type="ORF">GCM10022236_27040</name>
</gene>
<evidence type="ECO:0000256" key="14">
    <source>
        <dbReference type="ARBA" id="ARBA00025228"/>
    </source>
</evidence>
<keyword evidence="12 19" id="KW-1133">Transmembrane helix</keyword>
<dbReference type="InterPro" id="IPR003805">
    <property type="entry name" value="CobS"/>
</dbReference>
<evidence type="ECO:0000256" key="16">
    <source>
        <dbReference type="ARBA" id="ARBA00032853"/>
    </source>
</evidence>
<name>A0ABP7A1R5_9ACTN</name>
<dbReference type="EC" id="2.7.8.26" evidence="5 19"/>
<evidence type="ECO:0000256" key="1">
    <source>
        <dbReference type="ARBA" id="ARBA00001946"/>
    </source>
</evidence>
<keyword evidence="9 19" id="KW-0808">Transferase</keyword>
<comment type="catalytic activity">
    <reaction evidence="17 19">
        <text>alpha-ribazole + adenosylcob(III)inamide-GDP = adenosylcob(III)alamin + GMP + H(+)</text>
        <dbReference type="Rhea" id="RHEA:16049"/>
        <dbReference type="ChEBI" id="CHEBI:10329"/>
        <dbReference type="ChEBI" id="CHEBI:15378"/>
        <dbReference type="ChEBI" id="CHEBI:18408"/>
        <dbReference type="ChEBI" id="CHEBI:58115"/>
        <dbReference type="ChEBI" id="CHEBI:60487"/>
        <dbReference type="EC" id="2.7.8.26"/>
    </reaction>
</comment>
<protein>
    <recommendedName>
        <fullName evidence="6 19">Adenosylcobinamide-GDP ribazoletransferase</fullName>
        <ecNumber evidence="5 19">2.7.8.26</ecNumber>
    </recommendedName>
    <alternativeName>
        <fullName evidence="16 19">Cobalamin synthase</fullName>
    </alternativeName>
    <alternativeName>
        <fullName evidence="15 19">Cobalamin-5'-phosphate synthase</fullName>
    </alternativeName>
</protein>
<keyword evidence="10 19" id="KW-0812">Transmembrane</keyword>
<evidence type="ECO:0000256" key="11">
    <source>
        <dbReference type="ARBA" id="ARBA00022842"/>
    </source>
</evidence>
<dbReference type="PANTHER" id="PTHR34148">
    <property type="entry name" value="ADENOSYLCOBINAMIDE-GDP RIBAZOLETRANSFERASE"/>
    <property type="match status" value="1"/>
</dbReference>
<sequence>MLDSVRLAVGTLTIVPTGPVDVTPPVARGAMLIAPLAVVPLAAVAVGAGSLAGLAGWPPLIAGLLVVAALALGTRALHLDGLADTVDGLGIGRPPDRALEIMRRGDVGPMGVVALVLVLGLQAVAVGTLVGGGEWLAAGLLIAGSRLALAVSCATGIPAARLDGLGAAVAGTVPRSLAVSAWVLFGAVLALVIAPWWRGPIVAGFGLLTAVVLTAYVRRRLGGITGDTLGAAVELTLTALLLAAL</sequence>
<keyword evidence="7 19" id="KW-1003">Cell membrane</keyword>
<accession>A0ABP7A1R5</accession>
<evidence type="ECO:0000313" key="20">
    <source>
        <dbReference type="EMBL" id="GAA3623213.1"/>
    </source>
</evidence>
<evidence type="ECO:0000256" key="4">
    <source>
        <dbReference type="ARBA" id="ARBA00010561"/>
    </source>
</evidence>
<dbReference type="RefSeq" id="WP_344805321.1">
    <property type="nucleotide sequence ID" value="NZ_BAABAB010000017.1"/>
</dbReference>
<proteinExistence type="inferred from homology"/>
<feature type="transmembrane region" description="Helical" evidence="19">
    <location>
        <begin position="107"/>
        <end position="129"/>
    </location>
</feature>
<feature type="transmembrane region" description="Helical" evidence="19">
    <location>
        <begin position="135"/>
        <end position="157"/>
    </location>
</feature>
<keyword evidence="11 19" id="KW-0460">Magnesium</keyword>
<evidence type="ECO:0000256" key="18">
    <source>
        <dbReference type="ARBA" id="ARBA00049504"/>
    </source>
</evidence>
<evidence type="ECO:0000256" key="5">
    <source>
        <dbReference type="ARBA" id="ARBA00013200"/>
    </source>
</evidence>
<evidence type="ECO:0000313" key="21">
    <source>
        <dbReference type="Proteomes" id="UP001501490"/>
    </source>
</evidence>
<feature type="transmembrane region" description="Helical" evidence="19">
    <location>
        <begin position="60"/>
        <end position="77"/>
    </location>
</feature>
<dbReference type="Pfam" id="PF02654">
    <property type="entry name" value="CobS"/>
    <property type="match status" value="1"/>
</dbReference>
<comment type="subcellular location">
    <subcellularLocation>
        <location evidence="2 19">Cell membrane</location>
        <topology evidence="2 19">Multi-pass membrane protein</topology>
    </subcellularLocation>
</comment>
<evidence type="ECO:0000256" key="13">
    <source>
        <dbReference type="ARBA" id="ARBA00023136"/>
    </source>
</evidence>
<comment type="pathway">
    <text evidence="3 19">Cofactor biosynthesis; adenosylcobalamin biosynthesis; adenosylcobalamin from cob(II)yrinate a,c-diamide: step 7/7.</text>
</comment>
<comment type="function">
    <text evidence="14 19">Joins adenosylcobinamide-GDP and alpha-ribazole to generate adenosylcobalamin (Ado-cobalamin). Also synthesizes adenosylcobalamin 5'-phosphate from adenosylcobinamide-GDP and alpha-ribazole 5'-phosphate.</text>
</comment>
<keyword evidence="13 19" id="KW-0472">Membrane</keyword>
<evidence type="ECO:0000256" key="12">
    <source>
        <dbReference type="ARBA" id="ARBA00022989"/>
    </source>
</evidence>
<comment type="caution">
    <text evidence="20">The sequence shown here is derived from an EMBL/GenBank/DDBJ whole genome shotgun (WGS) entry which is preliminary data.</text>
</comment>
<dbReference type="EMBL" id="BAABAB010000017">
    <property type="protein sequence ID" value="GAA3623213.1"/>
    <property type="molecule type" value="Genomic_DNA"/>
</dbReference>
<feature type="transmembrane region" description="Helical" evidence="19">
    <location>
        <begin position="200"/>
        <end position="217"/>
    </location>
</feature>
<feature type="transmembrane region" description="Helical" evidence="19">
    <location>
        <begin position="32"/>
        <end position="54"/>
    </location>
</feature>